<protein>
    <submittedName>
        <fullName evidence="7">L-2-hydroxyglutarate oxidase</fullName>
    </submittedName>
</protein>
<evidence type="ECO:0000313" key="7">
    <source>
        <dbReference type="EMBL" id="GAA4451061.1"/>
    </source>
</evidence>
<dbReference type="RefSeq" id="WP_345321291.1">
    <property type="nucleotide sequence ID" value="NZ_BAABGA010000022.1"/>
</dbReference>
<keyword evidence="2" id="KW-0285">Flavoprotein</keyword>
<name>A0ABP8MI47_9BACT</name>
<comment type="caution">
    <text evidence="7">The sequence shown here is derived from an EMBL/GenBank/DDBJ whole genome shotgun (WGS) entry which is preliminary data.</text>
</comment>
<dbReference type="EMBL" id="BAABGA010000022">
    <property type="protein sequence ID" value="GAA4451061.1"/>
    <property type="molecule type" value="Genomic_DNA"/>
</dbReference>
<dbReference type="InterPro" id="IPR036188">
    <property type="entry name" value="FAD/NAD-bd_sf"/>
</dbReference>
<keyword evidence="4" id="KW-0560">Oxidoreductase</keyword>
<evidence type="ECO:0000256" key="1">
    <source>
        <dbReference type="ARBA" id="ARBA00001974"/>
    </source>
</evidence>
<comment type="cofactor">
    <cofactor evidence="1">
        <name>FAD</name>
        <dbReference type="ChEBI" id="CHEBI:57692"/>
    </cofactor>
</comment>
<organism evidence="7 8">
    <name type="scientific">Novipirellula rosea</name>
    <dbReference type="NCBI Taxonomy" id="1031540"/>
    <lineage>
        <taxon>Bacteria</taxon>
        <taxon>Pseudomonadati</taxon>
        <taxon>Planctomycetota</taxon>
        <taxon>Planctomycetia</taxon>
        <taxon>Pirellulales</taxon>
        <taxon>Pirellulaceae</taxon>
        <taxon>Novipirellula</taxon>
    </lineage>
</organism>
<evidence type="ECO:0000256" key="2">
    <source>
        <dbReference type="ARBA" id="ARBA00022630"/>
    </source>
</evidence>
<dbReference type="InterPro" id="IPR006076">
    <property type="entry name" value="FAD-dep_OxRdtase"/>
</dbReference>
<evidence type="ECO:0000313" key="8">
    <source>
        <dbReference type="Proteomes" id="UP001500840"/>
    </source>
</evidence>
<keyword evidence="8" id="KW-1185">Reference proteome</keyword>
<evidence type="ECO:0000256" key="4">
    <source>
        <dbReference type="ARBA" id="ARBA00023002"/>
    </source>
</evidence>
<dbReference type="PANTHER" id="PTHR43104:SF2">
    <property type="entry name" value="L-2-HYDROXYGLUTARATE DEHYDROGENASE, MITOCHONDRIAL"/>
    <property type="match status" value="1"/>
</dbReference>
<evidence type="ECO:0000259" key="6">
    <source>
        <dbReference type="Pfam" id="PF01266"/>
    </source>
</evidence>
<accession>A0ABP8MI47</accession>
<feature type="domain" description="FAD dependent oxidoreductase" evidence="6">
    <location>
        <begin position="12"/>
        <end position="400"/>
    </location>
</feature>
<dbReference type="NCBIfam" id="NF008726">
    <property type="entry name" value="PRK11728.1"/>
    <property type="match status" value="1"/>
</dbReference>
<dbReference type="Pfam" id="PF01266">
    <property type="entry name" value="DAO"/>
    <property type="match status" value="1"/>
</dbReference>
<evidence type="ECO:0000256" key="5">
    <source>
        <dbReference type="ARBA" id="ARBA00037941"/>
    </source>
</evidence>
<dbReference type="Gene3D" id="3.50.50.60">
    <property type="entry name" value="FAD/NAD(P)-binding domain"/>
    <property type="match status" value="1"/>
</dbReference>
<sequence length="408" mass="44253">MNSNASIPATCDVVIIGGGIVGLATATTLIQRHPSLAVCVVEAESHVAAHQSGHNSGVLHSGIYYKPGSAKAITCRSGKALMEAFCDEHQIAWDRCGKVVVATDEIEAERLDAIAKRATENGVEYRRIDTDELREIEPSVAGVAALHVPETGIVNYAKVCEAMRQQILRGGGHVVLSFKVKRIESVSSSVAITDCKNRTIHCGRMINCAGLQSDRILRMAGGHPTVKIVPFRGEYYDLVPEREHLCRHLIYPVPDPSFPFLGVHFTRMIDGGVECGPNAVLALSRHGYDWRTFNPADLLETLRYGGFLKLARKYWRTGAGEIHRSLRKAAFVSALQKLIPSIRASDLRPGRAGVRAQAVTPEGELVDDFLIETTAHAIHVLNAPSPAATASLAIGGKIVDRFDADETK</sequence>
<proteinExistence type="inferred from homology"/>
<dbReference type="PANTHER" id="PTHR43104">
    <property type="entry name" value="L-2-HYDROXYGLUTARATE DEHYDROGENASE, MITOCHONDRIAL"/>
    <property type="match status" value="1"/>
</dbReference>
<comment type="similarity">
    <text evidence="5">Belongs to the L2HGDH family.</text>
</comment>
<dbReference type="Proteomes" id="UP001500840">
    <property type="component" value="Unassembled WGS sequence"/>
</dbReference>
<reference evidence="8" key="1">
    <citation type="journal article" date="2019" name="Int. J. Syst. Evol. Microbiol.">
        <title>The Global Catalogue of Microorganisms (GCM) 10K type strain sequencing project: providing services to taxonomists for standard genome sequencing and annotation.</title>
        <authorList>
            <consortium name="The Broad Institute Genomics Platform"/>
            <consortium name="The Broad Institute Genome Sequencing Center for Infectious Disease"/>
            <person name="Wu L."/>
            <person name="Ma J."/>
        </authorList>
    </citation>
    <scope>NUCLEOTIDE SEQUENCE [LARGE SCALE GENOMIC DNA]</scope>
    <source>
        <strain evidence="8">JCM 17759</strain>
    </source>
</reference>
<gene>
    <name evidence="7" type="primary">lhgO</name>
    <name evidence="7" type="ORF">GCM10023156_18180</name>
</gene>
<dbReference type="SUPFAM" id="SSF51905">
    <property type="entry name" value="FAD/NAD(P)-binding domain"/>
    <property type="match status" value="1"/>
</dbReference>
<dbReference type="Gene3D" id="3.30.9.10">
    <property type="entry name" value="D-Amino Acid Oxidase, subunit A, domain 2"/>
    <property type="match status" value="1"/>
</dbReference>
<evidence type="ECO:0000256" key="3">
    <source>
        <dbReference type="ARBA" id="ARBA00022827"/>
    </source>
</evidence>
<keyword evidence="3" id="KW-0274">FAD</keyword>